<proteinExistence type="predicted"/>
<evidence type="ECO:0000313" key="8">
    <source>
        <dbReference type="EMBL" id="OHS97144.1"/>
    </source>
</evidence>
<dbReference type="EMBL" id="MLAK01001134">
    <property type="protein sequence ID" value="OHS97144.1"/>
    <property type="molecule type" value="Genomic_DNA"/>
</dbReference>
<dbReference type="Gene3D" id="1.10.10.60">
    <property type="entry name" value="Homeodomain-like"/>
    <property type="match status" value="2"/>
</dbReference>
<dbReference type="AlphaFoldDB" id="A0A1J4JDG7"/>
<protein>
    <recommendedName>
        <fullName evidence="10">Myb-like DNA-binding domain containing protein</fullName>
    </recommendedName>
</protein>
<dbReference type="Pfam" id="PF00249">
    <property type="entry name" value="Myb_DNA-binding"/>
    <property type="match status" value="2"/>
</dbReference>
<dbReference type="InterPro" id="IPR001005">
    <property type="entry name" value="SANT/Myb"/>
</dbReference>
<dbReference type="InterPro" id="IPR017930">
    <property type="entry name" value="Myb_dom"/>
</dbReference>
<dbReference type="RefSeq" id="XP_068350281.1">
    <property type="nucleotide sequence ID" value="XM_068510985.1"/>
</dbReference>
<dbReference type="InterPro" id="IPR009057">
    <property type="entry name" value="Homeodomain-like_sf"/>
</dbReference>
<dbReference type="PROSITE" id="PS50090">
    <property type="entry name" value="MYB_LIKE"/>
    <property type="match status" value="2"/>
</dbReference>
<comment type="caution">
    <text evidence="8">The sequence shown here is derived from an EMBL/GenBank/DDBJ whole genome shotgun (WGS) entry which is preliminary data.</text>
</comment>
<dbReference type="OrthoDB" id="2143914at2759"/>
<keyword evidence="4" id="KW-0539">Nucleus</keyword>
<organism evidence="8 9">
    <name type="scientific">Tritrichomonas foetus</name>
    <dbReference type="NCBI Taxonomy" id="1144522"/>
    <lineage>
        <taxon>Eukaryota</taxon>
        <taxon>Metamonada</taxon>
        <taxon>Parabasalia</taxon>
        <taxon>Tritrichomonadida</taxon>
        <taxon>Tritrichomonadidae</taxon>
        <taxon>Tritrichomonas</taxon>
    </lineage>
</organism>
<dbReference type="VEuPathDB" id="TrichDB:TRFO_36701"/>
<keyword evidence="1" id="KW-0805">Transcription regulation</keyword>
<evidence type="ECO:0000256" key="3">
    <source>
        <dbReference type="ARBA" id="ARBA00023163"/>
    </source>
</evidence>
<keyword evidence="2" id="KW-0238">DNA-binding</keyword>
<dbReference type="PANTHER" id="PTHR46621">
    <property type="entry name" value="SNRNA-ACTIVATING PROTEIN COMPLEX SUBUNIT 4"/>
    <property type="match status" value="1"/>
</dbReference>
<sequence length="310" mass="36106">MMIKHAFPIQEKSRRKFTPAEDQLLLQMIEVNGPHRWDSIAESMPGRSGRQCRDRYKNYLMETLKNGPWTPEEDELLTKKYIEYGSHWSLISKFFPGRSTNNIKNRWYTYHQKRENPPAKGSKINNFICQQNGNSTFENANKNLILNNYTNSRAVSPINNNNLTDRYFYQNGSNSSHTANGIDVSLNNYNTYRNMNDPSSIDSNDSNEYNQYNEYNESNESAVSSESSDYEESNNCRKKKHNRPTNKPHKNINDDNNSLKKSHSLIHNSEQNLPSIHEVKSLPSIQTIQEVDVKHVFTPHYEYSILNLLN</sequence>
<dbReference type="InterPro" id="IPR051575">
    <property type="entry name" value="Myb-like_DNA-bd"/>
</dbReference>
<dbReference type="CDD" id="cd00167">
    <property type="entry name" value="SANT"/>
    <property type="match status" value="2"/>
</dbReference>
<feature type="domain" description="Myb-like" evidence="6">
    <location>
        <begin position="61"/>
        <end position="111"/>
    </location>
</feature>
<evidence type="ECO:0008006" key="10">
    <source>
        <dbReference type="Google" id="ProtNLM"/>
    </source>
</evidence>
<dbReference type="PROSITE" id="PS51294">
    <property type="entry name" value="HTH_MYB"/>
    <property type="match status" value="2"/>
</dbReference>
<evidence type="ECO:0000256" key="5">
    <source>
        <dbReference type="SAM" id="MobiDB-lite"/>
    </source>
</evidence>
<evidence type="ECO:0000259" key="7">
    <source>
        <dbReference type="PROSITE" id="PS51294"/>
    </source>
</evidence>
<keyword evidence="3" id="KW-0804">Transcription</keyword>
<feature type="domain" description="HTH myb-type" evidence="7">
    <location>
        <begin position="65"/>
        <end position="115"/>
    </location>
</feature>
<dbReference type="PANTHER" id="PTHR46621:SF1">
    <property type="entry name" value="SNRNA-ACTIVATING PROTEIN COMPLEX SUBUNIT 4"/>
    <property type="match status" value="1"/>
</dbReference>
<dbReference type="Proteomes" id="UP000179807">
    <property type="component" value="Unassembled WGS sequence"/>
</dbReference>
<evidence type="ECO:0000313" key="9">
    <source>
        <dbReference type="Proteomes" id="UP000179807"/>
    </source>
</evidence>
<feature type="compositionally biased region" description="Basic residues" evidence="5">
    <location>
        <begin position="236"/>
        <end position="250"/>
    </location>
</feature>
<evidence type="ECO:0000256" key="4">
    <source>
        <dbReference type="ARBA" id="ARBA00023242"/>
    </source>
</evidence>
<dbReference type="SUPFAM" id="SSF46689">
    <property type="entry name" value="Homeodomain-like"/>
    <property type="match status" value="1"/>
</dbReference>
<feature type="domain" description="Myb-like" evidence="6">
    <location>
        <begin position="9"/>
        <end position="60"/>
    </location>
</feature>
<feature type="compositionally biased region" description="Low complexity" evidence="5">
    <location>
        <begin position="194"/>
        <end position="227"/>
    </location>
</feature>
<dbReference type="SMART" id="SM00717">
    <property type="entry name" value="SANT"/>
    <property type="match status" value="2"/>
</dbReference>
<dbReference type="GO" id="GO:0001006">
    <property type="term" value="F:RNA polymerase III type 3 promoter sequence-specific DNA binding"/>
    <property type="evidence" value="ECO:0007669"/>
    <property type="project" value="TreeGrafter"/>
</dbReference>
<dbReference type="GO" id="GO:0042795">
    <property type="term" value="P:snRNA transcription by RNA polymerase II"/>
    <property type="evidence" value="ECO:0007669"/>
    <property type="project" value="TreeGrafter"/>
</dbReference>
<dbReference type="GO" id="GO:0000978">
    <property type="term" value="F:RNA polymerase II cis-regulatory region sequence-specific DNA binding"/>
    <property type="evidence" value="ECO:0007669"/>
    <property type="project" value="TreeGrafter"/>
</dbReference>
<keyword evidence="9" id="KW-1185">Reference proteome</keyword>
<feature type="region of interest" description="Disordered" evidence="5">
    <location>
        <begin position="193"/>
        <end position="260"/>
    </location>
</feature>
<accession>A0A1J4JDG7</accession>
<gene>
    <name evidence="8" type="ORF">TRFO_36701</name>
</gene>
<evidence type="ECO:0000256" key="2">
    <source>
        <dbReference type="ARBA" id="ARBA00023125"/>
    </source>
</evidence>
<evidence type="ECO:0000259" key="6">
    <source>
        <dbReference type="PROSITE" id="PS50090"/>
    </source>
</evidence>
<name>A0A1J4JDG7_9EUKA</name>
<evidence type="ECO:0000256" key="1">
    <source>
        <dbReference type="ARBA" id="ARBA00023015"/>
    </source>
</evidence>
<reference evidence="8" key="1">
    <citation type="submission" date="2016-10" db="EMBL/GenBank/DDBJ databases">
        <authorList>
            <person name="Benchimol M."/>
            <person name="Almeida L.G."/>
            <person name="Vasconcelos A.T."/>
            <person name="Perreira-Neves A."/>
            <person name="Rosa I.A."/>
            <person name="Tasca T."/>
            <person name="Bogo M.R."/>
            <person name="de Souza W."/>
        </authorList>
    </citation>
    <scope>NUCLEOTIDE SEQUENCE [LARGE SCALE GENOMIC DNA]</scope>
    <source>
        <strain evidence="8">K</strain>
    </source>
</reference>
<feature type="domain" description="HTH myb-type" evidence="7">
    <location>
        <begin position="9"/>
        <end position="64"/>
    </location>
</feature>
<dbReference type="GeneID" id="94845689"/>
<dbReference type="GO" id="GO:0019185">
    <property type="term" value="C:snRNA-activating protein complex"/>
    <property type="evidence" value="ECO:0007669"/>
    <property type="project" value="TreeGrafter"/>
</dbReference>
<dbReference type="GO" id="GO:0042796">
    <property type="term" value="P:snRNA transcription by RNA polymerase III"/>
    <property type="evidence" value="ECO:0007669"/>
    <property type="project" value="TreeGrafter"/>
</dbReference>